<protein>
    <submittedName>
        <fullName evidence="2">Uncharacterized protein</fullName>
    </submittedName>
</protein>
<sequence length="602" mass="68494">MNSLKALKTNTQRLSPKDFSGCPLFKRAFHRIFGEDDITFTYEFRQNMNNLETQLNKENLPKIDSKNSLRMLTPPFQKFFHLELLNTSNYECDAREARKYFKDYTRMEAQIFKDLILQDMESIEKCINERALREQEIEKWLGISGKRNETSSGNDCSKIRNDQRSRNESIRSGNESSRSRNECSERRNFRNDTDIRPSYDTKSMAEVPNTVDYNVFAVKIQHIFQPEFINDAYVMEKDDSNVTPYSSDMSHNGGKVDQYATKHENERLQDKTIVNAEMRERLNKMKGKGVDTNFGKPSILRKPPLKTIINQLVVRQLTVLKSEQSLFSKTLFASQVVEKYALKNQSLHILGLKNSSKNVSIPTPKESVGSNDMVHNYYLEEAKKKAQLQKYKALNLKPSVITPAKLPNIVNGNKSKPRKTNQLTRNWPPSMSSRVTNKVVHIEEQLSAFTQQITMRAFCNTSMRFSPNKTSVVYVKTTPPRSGLTWKPTGRIFTYVGLKWILMGKIVGTCINTNDSSLSIRKETCTSNTVDYANSSSLSACTSTAFEPIYSKGSTNGFAAVLAVLITGASQSRQHGKSELIPSVLAGSWERIPNLNHLITAN</sequence>
<dbReference type="EMBL" id="BQNB010015243">
    <property type="protein sequence ID" value="GJT37676.1"/>
    <property type="molecule type" value="Genomic_DNA"/>
</dbReference>
<comment type="caution">
    <text evidence="2">The sequence shown here is derived from an EMBL/GenBank/DDBJ whole genome shotgun (WGS) entry which is preliminary data.</text>
</comment>
<feature type="compositionally biased region" description="Basic and acidic residues" evidence="1">
    <location>
        <begin position="177"/>
        <end position="199"/>
    </location>
</feature>
<name>A0ABQ5DEJ7_9ASTR</name>
<dbReference type="Proteomes" id="UP001151760">
    <property type="component" value="Unassembled WGS sequence"/>
</dbReference>
<evidence type="ECO:0000256" key="1">
    <source>
        <dbReference type="SAM" id="MobiDB-lite"/>
    </source>
</evidence>
<accession>A0ABQ5DEJ7</accession>
<reference evidence="2" key="1">
    <citation type="journal article" date="2022" name="Int. J. Mol. Sci.">
        <title>Draft Genome of Tanacetum Coccineum: Genomic Comparison of Closely Related Tanacetum-Family Plants.</title>
        <authorList>
            <person name="Yamashiro T."/>
            <person name="Shiraishi A."/>
            <person name="Nakayama K."/>
            <person name="Satake H."/>
        </authorList>
    </citation>
    <scope>NUCLEOTIDE SEQUENCE</scope>
</reference>
<evidence type="ECO:0000313" key="3">
    <source>
        <dbReference type="Proteomes" id="UP001151760"/>
    </source>
</evidence>
<reference evidence="2" key="2">
    <citation type="submission" date="2022-01" db="EMBL/GenBank/DDBJ databases">
        <authorList>
            <person name="Yamashiro T."/>
            <person name="Shiraishi A."/>
            <person name="Satake H."/>
            <person name="Nakayama K."/>
        </authorList>
    </citation>
    <scope>NUCLEOTIDE SEQUENCE</scope>
</reference>
<feature type="region of interest" description="Disordered" evidence="1">
    <location>
        <begin position="148"/>
        <end position="200"/>
    </location>
</feature>
<organism evidence="2 3">
    <name type="scientific">Tanacetum coccineum</name>
    <dbReference type="NCBI Taxonomy" id="301880"/>
    <lineage>
        <taxon>Eukaryota</taxon>
        <taxon>Viridiplantae</taxon>
        <taxon>Streptophyta</taxon>
        <taxon>Embryophyta</taxon>
        <taxon>Tracheophyta</taxon>
        <taxon>Spermatophyta</taxon>
        <taxon>Magnoliopsida</taxon>
        <taxon>eudicotyledons</taxon>
        <taxon>Gunneridae</taxon>
        <taxon>Pentapetalae</taxon>
        <taxon>asterids</taxon>
        <taxon>campanulids</taxon>
        <taxon>Asterales</taxon>
        <taxon>Asteraceae</taxon>
        <taxon>Asteroideae</taxon>
        <taxon>Anthemideae</taxon>
        <taxon>Anthemidinae</taxon>
        <taxon>Tanacetum</taxon>
    </lineage>
</organism>
<keyword evidence="3" id="KW-1185">Reference proteome</keyword>
<gene>
    <name evidence="2" type="ORF">Tco_0937541</name>
</gene>
<proteinExistence type="predicted"/>
<feature type="compositionally biased region" description="Basic and acidic residues" evidence="1">
    <location>
        <begin position="157"/>
        <end position="169"/>
    </location>
</feature>
<feature type="region of interest" description="Disordered" evidence="1">
    <location>
        <begin position="407"/>
        <end position="430"/>
    </location>
</feature>
<feature type="compositionally biased region" description="Polar residues" evidence="1">
    <location>
        <begin position="410"/>
        <end position="430"/>
    </location>
</feature>
<evidence type="ECO:0000313" key="2">
    <source>
        <dbReference type="EMBL" id="GJT37676.1"/>
    </source>
</evidence>